<evidence type="ECO:0000313" key="2">
    <source>
        <dbReference type="EMBL" id="KAA1095290.1"/>
    </source>
</evidence>
<protein>
    <submittedName>
        <fullName evidence="3">Uncharacterized protein</fullName>
    </submittedName>
</protein>
<proteinExistence type="predicted"/>
<evidence type="ECO:0000313" key="4">
    <source>
        <dbReference type="Proteomes" id="UP000325313"/>
    </source>
</evidence>
<feature type="region of interest" description="Disordered" evidence="1">
    <location>
        <begin position="249"/>
        <end position="292"/>
    </location>
</feature>
<dbReference type="EMBL" id="VDEP01000372">
    <property type="protein sequence ID" value="KAA1095290.1"/>
    <property type="molecule type" value="Genomic_DNA"/>
</dbReference>
<organism evidence="3 4">
    <name type="scientific">Puccinia graminis f. sp. tritici</name>
    <dbReference type="NCBI Taxonomy" id="56615"/>
    <lineage>
        <taxon>Eukaryota</taxon>
        <taxon>Fungi</taxon>
        <taxon>Dikarya</taxon>
        <taxon>Basidiomycota</taxon>
        <taxon>Pucciniomycotina</taxon>
        <taxon>Pucciniomycetes</taxon>
        <taxon>Pucciniales</taxon>
        <taxon>Pucciniaceae</taxon>
        <taxon>Puccinia</taxon>
    </lineage>
</organism>
<reference evidence="3 4" key="1">
    <citation type="submission" date="2019-05" db="EMBL/GenBank/DDBJ databases">
        <title>Emergence of the Ug99 lineage of the wheat stem rust pathogen through somatic hybridization.</title>
        <authorList>
            <person name="Li F."/>
            <person name="Upadhyaya N.M."/>
            <person name="Sperschneider J."/>
            <person name="Matny O."/>
            <person name="Nguyen-Phuc H."/>
            <person name="Mago R."/>
            <person name="Raley C."/>
            <person name="Miller M.E."/>
            <person name="Silverstein K.A.T."/>
            <person name="Henningsen E."/>
            <person name="Hirsch C.D."/>
            <person name="Visser B."/>
            <person name="Pretorius Z.A."/>
            <person name="Steffenson B.J."/>
            <person name="Schwessinger B."/>
            <person name="Dodds P.N."/>
            <person name="Figueroa M."/>
        </authorList>
    </citation>
    <scope>NUCLEOTIDE SEQUENCE [LARGE SCALE GENOMIC DNA]</scope>
    <source>
        <strain evidence="3 4">Ug99</strain>
    </source>
</reference>
<dbReference type="Proteomes" id="UP000325313">
    <property type="component" value="Unassembled WGS sequence"/>
</dbReference>
<accession>A0A5B0P1L9</accession>
<feature type="region of interest" description="Disordered" evidence="1">
    <location>
        <begin position="347"/>
        <end position="372"/>
    </location>
</feature>
<gene>
    <name evidence="2" type="ORF">PGTUg99_014975</name>
    <name evidence="3" type="ORF">PGTUg99_015490</name>
</gene>
<name>A0A5B0P1L9_PUCGR</name>
<feature type="region of interest" description="Disordered" evidence="1">
    <location>
        <begin position="550"/>
        <end position="580"/>
    </location>
</feature>
<feature type="compositionally biased region" description="Basic residues" evidence="1">
    <location>
        <begin position="358"/>
        <end position="368"/>
    </location>
</feature>
<comment type="caution">
    <text evidence="3">The sequence shown here is derived from an EMBL/GenBank/DDBJ whole genome shotgun (WGS) entry which is preliminary data.</text>
</comment>
<dbReference type="AlphaFoldDB" id="A0A5B0P1L9"/>
<sequence length="580" mass="63806">MHASVRFRYFAGQIPPLTSPKHPARRFANTCSARILLGNNHLSHVRSLTRLSKPPDRSSTPQPCLLRSSVTALLIQTTVSSYLSQLMQMSQRNPAGVDLIQNPRACLVRWSGIVFPMARSFVSSLQSFRSVGRLQHLLRIRLPLLGSFLTIKSYYSISSDHSPTQSFDEDGDSFTTFGSIQTPPRLRAMIRSIFDGTLNYSDYSDAGSPLERVTDHIPAAIVAEGVNEGETFGDRRDRLLALIPPLPLDGDPMAYSSDQDGEYELDDSVRAPTPNTDQEPDTAVVGSPAPASLGYVPDATTEVGQDVGLLDPNDNGVFHVAPRLQLPSEDDNQSTIDSVFSLLDPYEDPTDTTYVPPRKSRKPRHGRARFSGALSPKQKPAFIRPRDSKGRFVSFQSRNLGKLKAKGNDHQPLPSSSSSSFLHQAVADSNHPYLAETARNTFFNTVLTSPEEAFPFTFHLPDPFAAHFSLAGPSVSGTNPFIPPTPFINIRPDDPRLQFRTAFVDLLRVIVPFLSNFTLAPGDHESFKLLSHAVVAAQDCHLNAIPKFPSPKIQAHPQPFADKSKPRSPGSFLNKGFPSF</sequence>
<evidence type="ECO:0000313" key="3">
    <source>
        <dbReference type="EMBL" id="KAA1095291.1"/>
    </source>
</evidence>
<evidence type="ECO:0000256" key="1">
    <source>
        <dbReference type="SAM" id="MobiDB-lite"/>
    </source>
</evidence>
<dbReference type="EMBL" id="VDEP01000372">
    <property type="protein sequence ID" value="KAA1095291.1"/>
    <property type="molecule type" value="Genomic_DNA"/>
</dbReference>